<dbReference type="GO" id="GO:0005737">
    <property type="term" value="C:cytoplasm"/>
    <property type="evidence" value="ECO:0007669"/>
    <property type="project" value="TreeGrafter"/>
</dbReference>
<evidence type="ECO:0000256" key="2">
    <source>
        <dbReference type="SAM" id="MobiDB-lite"/>
    </source>
</evidence>
<comment type="caution">
    <text evidence="3">The sequence shown here is derived from an EMBL/GenBank/DDBJ whole genome shotgun (WGS) entry which is preliminary data.</text>
</comment>
<gene>
    <name evidence="3" type="ORF">DLAC_03109</name>
</gene>
<dbReference type="GO" id="GO:0030688">
    <property type="term" value="C:preribosome, small subunit precursor"/>
    <property type="evidence" value="ECO:0007669"/>
    <property type="project" value="TreeGrafter"/>
</dbReference>
<name>A0A152A281_TIELA</name>
<dbReference type="Pfam" id="PF05291">
    <property type="entry name" value="Bystin"/>
    <property type="match status" value="1"/>
</dbReference>
<dbReference type="Proteomes" id="UP000076078">
    <property type="component" value="Unassembled WGS sequence"/>
</dbReference>
<feature type="compositionally biased region" description="Basic and acidic residues" evidence="2">
    <location>
        <begin position="13"/>
        <end position="29"/>
    </location>
</feature>
<evidence type="ECO:0000313" key="4">
    <source>
        <dbReference type="Proteomes" id="UP000076078"/>
    </source>
</evidence>
<dbReference type="PANTHER" id="PTHR12821">
    <property type="entry name" value="BYSTIN"/>
    <property type="match status" value="1"/>
</dbReference>
<dbReference type="FunCoup" id="A0A152A281">
    <property type="interactions" value="426"/>
</dbReference>
<dbReference type="OrthoDB" id="2192561at2759"/>
<dbReference type="EMBL" id="LODT01000015">
    <property type="protein sequence ID" value="KYR00363.1"/>
    <property type="molecule type" value="Genomic_DNA"/>
</dbReference>
<sequence>MGKDKSNSNAMKLRHDPLGKQIHDSENSHMKKRNRVGKLSQANKDKQEEEQVESYIPKELSKKILSQIREQALEAEQEQREKQKEEGLNTFRQEIQSKILNFTDFVDELDQPVTNKETIGDEFDENDSFEQFSDTESQFGAGEVDIDEEDEKVLAMFMGGFSQNQTRFTLGDIIESKLKEQQEMSQSVSGNSQSSRLNPKVIEVYTKVGKLLETYTSGKVPRAFRILPNFQNWEDLLYLTRPDKWTPHSIRVATKLFCMGQNPKITQRFLALVVLPRVRDNIAEFKKLNVHLYMALKKSLYRPSAFYKAVLLPLAESGDCTLLEAKIIGSIITKVSIPVLHSSVALMKLAQNQHYSGATSLFIRVLCDKKYALPYPVIDALVAHFVSFQHDQRSLPVLWHRALLSFAQRYKTDITKDQKDQLKPVLRLHNHHIITNEIRRELFSSNSRGGILPTPQEIEMK</sequence>
<organism evidence="3 4">
    <name type="scientific">Tieghemostelium lacteum</name>
    <name type="common">Slime mold</name>
    <name type="synonym">Dictyostelium lacteum</name>
    <dbReference type="NCBI Taxonomy" id="361077"/>
    <lineage>
        <taxon>Eukaryota</taxon>
        <taxon>Amoebozoa</taxon>
        <taxon>Evosea</taxon>
        <taxon>Eumycetozoa</taxon>
        <taxon>Dictyostelia</taxon>
        <taxon>Dictyosteliales</taxon>
        <taxon>Raperosteliaceae</taxon>
        <taxon>Tieghemostelium</taxon>
    </lineage>
</organism>
<dbReference type="OMA" id="TKLPVIW"/>
<dbReference type="AlphaFoldDB" id="A0A152A281"/>
<comment type="similarity">
    <text evidence="1">Belongs to the bystin family.</text>
</comment>
<dbReference type="GO" id="GO:0030515">
    <property type="term" value="F:snoRNA binding"/>
    <property type="evidence" value="ECO:0007669"/>
    <property type="project" value="TreeGrafter"/>
</dbReference>
<dbReference type="InParanoid" id="A0A152A281"/>
<accession>A0A152A281</accession>
<evidence type="ECO:0000313" key="3">
    <source>
        <dbReference type="EMBL" id="KYR00363.1"/>
    </source>
</evidence>
<keyword evidence="4" id="KW-1185">Reference proteome</keyword>
<proteinExistence type="inferred from homology"/>
<dbReference type="GO" id="GO:0005730">
    <property type="term" value="C:nucleolus"/>
    <property type="evidence" value="ECO:0007669"/>
    <property type="project" value="TreeGrafter"/>
</dbReference>
<dbReference type="STRING" id="361077.A0A152A281"/>
<evidence type="ECO:0000256" key="1">
    <source>
        <dbReference type="ARBA" id="ARBA00007114"/>
    </source>
</evidence>
<dbReference type="GO" id="GO:0006364">
    <property type="term" value="P:rRNA processing"/>
    <property type="evidence" value="ECO:0007669"/>
    <property type="project" value="TreeGrafter"/>
</dbReference>
<feature type="region of interest" description="Disordered" evidence="2">
    <location>
        <begin position="1"/>
        <end position="59"/>
    </location>
</feature>
<dbReference type="InterPro" id="IPR007955">
    <property type="entry name" value="Bystin"/>
</dbReference>
<reference evidence="3 4" key="1">
    <citation type="submission" date="2015-12" db="EMBL/GenBank/DDBJ databases">
        <title>Dictyostelia acquired genes for synthesis and detection of signals that induce cell-type specialization by lateral gene transfer from prokaryotes.</title>
        <authorList>
            <person name="Gloeckner G."/>
            <person name="Schaap P."/>
        </authorList>
    </citation>
    <scope>NUCLEOTIDE SEQUENCE [LARGE SCALE GENOMIC DNA]</scope>
    <source>
        <strain evidence="3 4">TK</strain>
    </source>
</reference>
<protein>
    <submittedName>
        <fullName evidence="3">Bystin</fullName>
    </submittedName>
</protein>
<dbReference type="PANTHER" id="PTHR12821:SF0">
    <property type="entry name" value="BYSTIN"/>
    <property type="match status" value="1"/>
</dbReference>